<sequence>MLRVVLRPEWLLPMGTIGPAGGNRAGIFSLLKSEHKANGFDGSRKEHEVGPPGDGPAVRVQAPVPMESEEKQRKPPGSDWAGRGVVESPPREPARVSGHHEERKAVGGAGLDAWSACQKRTNRPALLTEAAGAGPVTTSRATGLDGVSLGLSEGSGSSPSALPCRAPRLPPPTLWPGAGLCLLQALVAVDGSCVDLGGGVLAEL</sequence>
<evidence type="ECO:0000256" key="1">
    <source>
        <dbReference type="SAM" id="MobiDB-lite"/>
    </source>
</evidence>
<protein>
    <submittedName>
        <fullName evidence="2">Uncharacterized protein</fullName>
    </submittedName>
</protein>
<dbReference type="EMBL" id="OX459945">
    <property type="protein sequence ID" value="CAI9179970.1"/>
    <property type="molecule type" value="Genomic_DNA"/>
</dbReference>
<reference evidence="2" key="1">
    <citation type="submission" date="2023-04" db="EMBL/GenBank/DDBJ databases">
        <authorList>
            <consortium name="ELIXIR-Norway"/>
        </authorList>
    </citation>
    <scope>NUCLEOTIDE SEQUENCE [LARGE SCALE GENOMIC DNA]</scope>
</reference>
<keyword evidence="3" id="KW-1185">Reference proteome</keyword>
<dbReference type="Proteomes" id="UP001176941">
    <property type="component" value="Chromosome 9"/>
</dbReference>
<feature type="compositionally biased region" description="Basic and acidic residues" evidence="1">
    <location>
        <begin position="38"/>
        <end position="49"/>
    </location>
</feature>
<gene>
    <name evidence="2" type="ORF">MRATA1EN1_LOCUS28932</name>
</gene>
<feature type="compositionally biased region" description="Basic and acidic residues" evidence="1">
    <location>
        <begin position="89"/>
        <end position="105"/>
    </location>
</feature>
<proteinExistence type="predicted"/>
<evidence type="ECO:0000313" key="3">
    <source>
        <dbReference type="Proteomes" id="UP001176941"/>
    </source>
</evidence>
<organism evidence="2 3">
    <name type="scientific">Rangifer tarandus platyrhynchus</name>
    <name type="common">Svalbard reindeer</name>
    <dbReference type="NCBI Taxonomy" id="3082113"/>
    <lineage>
        <taxon>Eukaryota</taxon>
        <taxon>Metazoa</taxon>
        <taxon>Chordata</taxon>
        <taxon>Craniata</taxon>
        <taxon>Vertebrata</taxon>
        <taxon>Euteleostomi</taxon>
        <taxon>Mammalia</taxon>
        <taxon>Eutheria</taxon>
        <taxon>Laurasiatheria</taxon>
        <taxon>Artiodactyla</taxon>
        <taxon>Ruminantia</taxon>
        <taxon>Pecora</taxon>
        <taxon>Cervidae</taxon>
        <taxon>Odocoileinae</taxon>
        <taxon>Rangifer</taxon>
    </lineage>
</organism>
<evidence type="ECO:0000313" key="2">
    <source>
        <dbReference type="EMBL" id="CAI9179970.1"/>
    </source>
</evidence>
<accession>A0ABN9A146</accession>
<name>A0ABN9A146_RANTA</name>
<feature type="region of interest" description="Disordered" evidence="1">
    <location>
        <begin position="38"/>
        <end position="107"/>
    </location>
</feature>